<dbReference type="EMBL" id="AP004707">
    <property type="protein sequence ID" value="BAD09959.1"/>
    <property type="molecule type" value="Genomic_DNA"/>
</dbReference>
<organism evidence="2 3">
    <name type="scientific">Oryza sativa subsp. japonica</name>
    <name type="common">Rice</name>
    <dbReference type="NCBI Taxonomy" id="39947"/>
    <lineage>
        <taxon>Eukaryota</taxon>
        <taxon>Viridiplantae</taxon>
        <taxon>Streptophyta</taxon>
        <taxon>Embryophyta</taxon>
        <taxon>Tracheophyta</taxon>
        <taxon>Spermatophyta</taxon>
        <taxon>Magnoliopsida</taxon>
        <taxon>Liliopsida</taxon>
        <taxon>Poales</taxon>
        <taxon>Poaceae</taxon>
        <taxon>BOP clade</taxon>
        <taxon>Oryzoideae</taxon>
        <taxon>Oryzeae</taxon>
        <taxon>Oryzinae</taxon>
        <taxon>Oryza</taxon>
        <taxon>Oryza sativa</taxon>
    </lineage>
</organism>
<proteinExistence type="predicted"/>
<protein>
    <submittedName>
        <fullName evidence="2">Uncharacterized protein</fullName>
    </submittedName>
</protein>
<accession>Q6Z960</accession>
<reference evidence="3" key="1">
    <citation type="journal article" date="2005" name="Nature">
        <title>The map-based sequence of the rice genome.</title>
        <authorList>
            <consortium name="International rice genome sequencing project (IRGSP)"/>
            <person name="Matsumoto T."/>
            <person name="Wu J."/>
            <person name="Kanamori H."/>
            <person name="Katayose Y."/>
            <person name="Fujisawa M."/>
            <person name="Namiki N."/>
            <person name="Mizuno H."/>
            <person name="Yamamoto K."/>
            <person name="Antonio B.A."/>
            <person name="Baba T."/>
            <person name="Sakata K."/>
            <person name="Nagamura Y."/>
            <person name="Aoki H."/>
            <person name="Arikawa K."/>
            <person name="Arita K."/>
            <person name="Bito T."/>
            <person name="Chiden Y."/>
            <person name="Fujitsuka N."/>
            <person name="Fukunaka R."/>
            <person name="Hamada M."/>
            <person name="Harada C."/>
            <person name="Hayashi A."/>
            <person name="Hijishita S."/>
            <person name="Honda M."/>
            <person name="Hosokawa S."/>
            <person name="Ichikawa Y."/>
            <person name="Idonuma A."/>
            <person name="Iijima M."/>
            <person name="Ikeda M."/>
            <person name="Ikeno M."/>
            <person name="Ito K."/>
            <person name="Ito S."/>
            <person name="Ito T."/>
            <person name="Ito Y."/>
            <person name="Ito Y."/>
            <person name="Iwabuchi A."/>
            <person name="Kamiya K."/>
            <person name="Karasawa W."/>
            <person name="Kurita K."/>
            <person name="Katagiri S."/>
            <person name="Kikuta A."/>
            <person name="Kobayashi H."/>
            <person name="Kobayashi N."/>
            <person name="Machita K."/>
            <person name="Maehara T."/>
            <person name="Masukawa M."/>
            <person name="Mizubayashi T."/>
            <person name="Mukai Y."/>
            <person name="Nagasaki H."/>
            <person name="Nagata Y."/>
            <person name="Naito S."/>
            <person name="Nakashima M."/>
            <person name="Nakama Y."/>
            <person name="Nakamichi Y."/>
            <person name="Nakamura M."/>
            <person name="Meguro A."/>
            <person name="Negishi M."/>
            <person name="Ohta I."/>
            <person name="Ohta T."/>
            <person name="Okamoto M."/>
            <person name="Ono N."/>
            <person name="Saji S."/>
            <person name="Sakaguchi M."/>
            <person name="Sakai K."/>
            <person name="Shibata M."/>
            <person name="Shimokawa T."/>
            <person name="Song J."/>
            <person name="Takazaki Y."/>
            <person name="Terasawa K."/>
            <person name="Tsugane M."/>
            <person name="Tsuji K."/>
            <person name="Ueda S."/>
            <person name="Waki K."/>
            <person name="Yamagata H."/>
            <person name="Yamamoto M."/>
            <person name="Yamamoto S."/>
            <person name="Yamane H."/>
            <person name="Yoshiki S."/>
            <person name="Yoshihara R."/>
            <person name="Yukawa K."/>
            <person name="Zhong H."/>
            <person name="Yano M."/>
            <person name="Yuan Q."/>
            <person name="Ouyang S."/>
            <person name="Liu J."/>
            <person name="Jones K.M."/>
            <person name="Gansberger K."/>
            <person name="Moffat K."/>
            <person name="Hill J."/>
            <person name="Bera J."/>
            <person name="Fadrosh D."/>
            <person name="Jin S."/>
            <person name="Johri S."/>
            <person name="Kim M."/>
            <person name="Overton L."/>
            <person name="Reardon M."/>
            <person name="Tsitrin T."/>
            <person name="Vuong H."/>
            <person name="Weaver B."/>
            <person name="Ciecko A."/>
            <person name="Tallon L."/>
            <person name="Jackson J."/>
            <person name="Pai G."/>
            <person name="Aken S.V."/>
            <person name="Utterback T."/>
            <person name="Reidmuller S."/>
            <person name="Feldblyum T."/>
            <person name="Hsiao J."/>
            <person name="Zismann V."/>
            <person name="Iobst S."/>
            <person name="de Vazeille A.R."/>
            <person name="Buell C.R."/>
            <person name="Ying K."/>
            <person name="Li Y."/>
            <person name="Lu T."/>
            <person name="Huang Y."/>
            <person name="Zhao Q."/>
            <person name="Feng Q."/>
            <person name="Zhang L."/>
            <person name="Zhu J."/>
            <person name="Weng Q."/>
            <person name="Mu J."/>
            <person name="Lu Y."/>
            <person name="Fan D."/>
            <person name="Liu Y."/>
            <person name="Guan J."/>
            <person name="Zhang Y."/>
            <person name="Yu S."/>
            <person name="Liu X."/>
            <person name="Zhang Y."/>
            <person name="Hong G."/>
            <person name="Han B."/>
            <person name="Choisne N."/>
            <person name="Demange N."/>
            <person name="Orjeda G."/>
            <person name="Samain S."/>
            <person name="Cattolico L."/>
            <person name="Pelletier E."/>
            <person name="Couloux A."/>
            <person name="Segurens B."/>
            <person name="Wincker P."/>
            <person name="D'Hont A."/>
            <person name="Scarpelli C."/>
            <person name="Weissenbach J."/>
            <person name="Salanoubat M."/>
            <person name="Quetier F."/>
            <person name="Yu Y."/>
            <person name="Kim H.R."/>
            <person name="Rambo T."/>
            <person name="Currie J."/>
            <person name="Collura K."/>
            <person name="Luo M."/>
            <person name="Yang T."/>
            <person name="Ammiraju J.S.S."/>
            <person name="Engler F."/>
            <person name="Soderlund C."/>
            <person name="Wing R.A."/>
            <person name="Palmer L.E."/>
            <person name="de la Bastide M."/>
            <person name="Spiegel L."/>
            <person name="Nascimento L."/>
            <person name="Zutavern T."/>
            <person name="O'Shaughnessy A."/>
            <person name="Dike S."/>
            <person name="Dedhia N."/>
            <person name="Preston R."/>
            <person name="Balija V."/>
            <person name="McCombie W.R."/>
            <person name="Chow T."/>
            <person name="Chen H."/>
            <person name="Chung M."/>
            <person name="Chen C."/>
            <person name="Shaw J."/>
            <person name="Wu H."/>
            <person name="Hsiao K."/>
            <person name="Chao Y."/>
            <person name="Chu M."/>
            <person name="Cheng C."/>
            <person name="Hour A."/>
            <person name="Lee P."/>
            <person name="Lin S."/>
            <person name="Lin Y."/>
            <person name="Liou J."/>
            <person name="Liu S."/>
            <person name="Hsing Y."/>
            <person name="Raghuvanshi S."/>
            <person name="Mohanty A."/>
            <person name="Bharti A.K."/>
            <person name="Gaur A."/>
            <person name="Gupta V."/>
            <person name="Kumar D."/>
            <person name="Ravi V."/>
            <person name="Vij S."/>
            <person name="Kapur A."/>
            <person name="Khurana P."/>
            <person name="Khurana P."/>
            <person name="Khurana J.P."/>
            <person name="Tyagi A.K."/>
            <person name="Gaikwad K."/>
            <person name="Singh A."/>
            <person name="Dalal V."/>
            <person name="Srivastava S."/>
            <person name="Dixit A."/>
            <person name="Pal A.K."/>
            <person name="Ghazi I.A."/>
            <person name="Yadav M."/>
            <person name="Pandit A."/>
            <person name="Bhargava A."/>
            <person name="Sureshbabu K."/>
            <person name="Batra K."/>
            <person name="Sharma T.R."/>
            <person name="Mohapatra T."/>
            <person name="Singh N.K."/>
            <person name="Messing J."/>
            <person name="Nelson A.B."/>
            <person name="Fuks G."/>
            <person name="Kavchok S."/>
            <person name="Keizer G."/>
            <person name="Linton E."/>
            <person name="Llaca V."/>
            <person name="Song R."/>
            <person name="Tanyolac B."/>
            <person name="Young S."/>
            <person name="Ho-Il K."/>
            <person name="Hahn J.H."/>
            <person name="Sangsakoo G."/>
            <person name="Vanavichit A."/>
            <person name="de Mattos Luiz.A.T."/>
            <person name="Zimmer P.D."/>
            <person name="Malone G."/>
            <person name="Dellagostin O."/>
            <person name="de Oliveira A.C."/>
            <person name="Bevan M."/>
            <person name="Bancroft I."/>
            <person name="Minx P."/>
            <person name="Cordum H."/>
            <person name="Wilson R."/>
            <person name="Cheng Z."/>
            <person name="Jin W."/>
            <person name="Jiang J."/>
            <person name="Leong S.A."/>
            <person name="Iwama H."/>
            <person name="Gojobori T."/>
            <person name="Itoh T."/>
            <person name="Niimura Y."/>
            <person name="Fujii Y."/>
            <person name="Habara T."/>
            <person name="Sakai H."/>
            <person name="Sato Y."/>
            <person name="Wilson G."/>
            <person name="Kumar K."/>
            <person name="McCouch S."/>
            <person name="Juretic N."/>
            <person name="Hoen D."/>
            <person name="Wright S."/>
            <person name="Bruskiewich R."/>
            <person name="Bureau T."/>
            <person name="Miyao A."/>
            <person name="Hirochika H."/>
            <person name="Nishikawa T."/>
            <person name="Kadowaki K."/>
            <person name="Sugiura M."/>
            <person name="Burr B."/>
            <person name="Sasaki T."/>
        </authorList>
    </citation>
    <scope>NUCLEOTIDE SEQUENCE [LARGE SCALE GENOMIC DNA]</scope>
    <source>
        <strain evidence="3">cv. Nipponbare</strain>
    </source>
</reference>
<evidence type="ECO:0000313" key="2">
    <source>
        <dbReference type="EMBL" id="BAD09959.1"/>
    </source>
</evidence>
<evidence type="ECO:0000313" key="3">
    <source>
        <dbReference type="Proteomes" id="UP000000763"/>
    </source>
</evidence>
<reference evidence="3" key="2">
    <citation type="journal article" date="2008" name="Nucleic Acids Res.">
        <title>The rice annotation project database (RAP-DB): 2008 update.</title>
        <authorList>
            <consortium name="The rice annotation project (RAP)"/>
        </authorList>
    </citation>
    <scope>GENOME REANNOTATION</scope>
    <source>
        <strain evidence="3">cv. Nipponbare</strain>
    </source>
</reference>
<feature type="region of interest" description="Disordered" evidence="1">
    <location>
        <begin position="69"/>
        <end position="218"/>
    </location>
</feature>
<sequence length="218" mass="23300">MGINMYTRGHCNESLNQYNYSRRIATSLPRFLLIIRQNLAPGAGLHRFSSISGEGGQTDWHARISSTFGPALELSRSPRPGGRPPSSAPRRRETARRPPCATVGRPPADRPPLSPSTWPLAVLCAPPKGGHPPTSTLHRGEAARRPAAPEPLNAAAHNPPRAAVGRPPTDLRAPPWGGRPTTGHSLSPSTRTLAVLRAPPWGGRQPSSAHHLPTGRPP</sequence>
<name>Q6Z960_ORYSJ</name>
<gene>
    <name evidence="2" type="primary">P0690E03.9</name>
</gene>
<dbReference type="Proteomes" id="UP000000763">
    <property type="component" value="Chromosome 8"/>
</dbReference>
<evidence type="ECO:0000256" key="1">
    <source>
        <dbReference type="SAM" id="MobiDB-lite"/>
    </source>
</evidence>
<feature type="compositionally biased region" description="Polar residues" evidence="1">
    <location>
        <begin position="182"/>
        <end position="192"/>
    </location>
</feature>
<dbReference type="AlphaFoldDB" id="Q6Z960"/>
<feature type="compositionally biased region" description="Low complexity" evidence="1">
    <location>
        <begin position="150"/>
        <end position="160"/>
    </location>
</feature>